<evidence type="ECO:0000313" key="3">
    <source>
        <dbReference type="Proteomes" id="UP000729402"/>
    </source>
</evidence>
<gene>
    <name evidence="2" type="ORF">GUJ93_ZPchr0001g31686</name>
</gene>
<feature type="compositionally biased region" description="Low complexity" evidence="1">
    <location>
        <begin position="102"/>
        <end position="112"/>
    </location>
</feature>
<reference evidence="2" key="1">
    <citation type="journal article" date="2021" name="bioRxiv">
        <title>Whole Genome Assembly and Annotation of Northern Wild Rice, Zizania palustris L., Supports a Whole Genome Duplication in the Zizania Genus.</title>
        <authorList>
            <person name="Haas M."/>
            <person name="Kono T."/>
            <person name="Macchietto M."/>
            <person name="Millas R."/>
            <person name="McGilp L."/>
            <person name="Shao M."/>
            <person name="Duquette J."/>
            <person name="Hirsch C.N."/>
            <person name="Kimball J."/>
        </authorList>
    </citation>
    <scope>NUCLEOTIDE SEQUENCE</scope>
    <source>
        <tissue evidence="2">Fresh leaf tissue</tissue>
    </source>
</reference>
<sequence length="193" mass="22165">MGTEKRGRTALIDITNHVKKGTYQSPYDNEVRKREEKNRKQREYRARIKAGSSPNIPGTQQSPDDNETRKREERNRKQREYRASKKAQQTNNQRDGMDKFESSPYSSGTTSSVVDQQSPYGTGYSTVLEASTMLQSNELTFAVLYSSLRTRAGMMKIVYNIKMNWTIQKTKKADNFAVKVQCAHSFTSCCYMV</sequence>
<reference evidence="2" key="2">
    <citation type="submission" date="2021-02" db="EMBL/GenBank/DDBJ databases">
        <authorList>
            <person name="Kimball J.A."/>
            <person name="Haas M.W."/>
            <person name="Macchietto M."/>
            <person name="Kono T."/>
            <person name="Duquette J."/>
            <person name="Shao M."/>
        </authorList>
    </citation>
    <scope>NUCLEOTIDE SEQUENCE</scope>
    <source>
        <tissue evidence="2">Fresh leaf tissue</tissue>
    </source>
</reference>
<feature type="region of interest" description="Disordered" evidence="1">
    <location>
        <begin position="1"/>
        <end position="119"/>
    </location>
</feature>
<keyword evidence="3" id="KW-1185">Reference proteome</keyword>
<organism evidence="2 3">
    <name type="scientific">Zizania palustris</name>
    <name type="common">Northern wild rice</name>
    <dbReference type="NCBI Taxonomy" id="103762"/>
    <lineage>
        <taxon>Eukaryota</taxon>
        <taxon>Viridiplantae</taxon>
        <taxon>Streptophyta</taxon>
        <taxon>Embryophyta</taxon>
        <taxon>Tracheophyta</taxon>
        <taxon>Spermatophyta</taxon>
        <taxon>Magnoliopsida</taxon>
        <taxon>Liliopsida</taxon>
        <taxon>Poales</taxon>
        <taxon>Poaceae</taxon>
        <taxon>BOP clade</taxon>
        <taxon>Oryzoideae</taxon>
        <taxon>Oryzeae</taxon>
        <taxon>Zizaniinae</taxon>
        <taxon>Zizania</taxon>
    </lineage>
</organism>
<evidence type="ECO:0000256" key="1">
    <source>
        <dbReference type="SAM" id="MobiDB-lite"/>
    </source>
</evidence>
<feature type="compositionally biased region" description="Polar residues" evidence="1">
    <location>
        <begin position="52"/>
        <end position="63"/>
    </location>
</feature>
<proteinExistence type="predicted"/>
<feature type="compositionally biased region" description="Basic and acidic residues" evidence="1">
    <location>
        <begin position="66"/>
        <end position="83"/>
    </location>
</feature>
<dbReference type="AlphaFoldDB" id="A0A8J5RV53"/>
<comment type="caution">
    <text evidence="2">The sequence shown here is derived from an EMBL/GenBank/DDBJ whole genome shotgun (WGS) entry which is preliminary data.</text>
</comment>
<dbReference type="EMBL" id="JAAALK010000288">
    <property type="protein sequence ID" value="KAG8051863.1"/>
    <property type="molecule type" value="Genomic_DNA"/>
</dbReference>
<name>A0A8J5RV53_ZIZPA</name>
<protein>
    <submittedName>
        <fullName evidence="2">Uncharacterized protein</fullName>
    </submittedName>
</protein>
<accession>A0A8J5RV53</accession>
<evidence type="ECO:0000313" key="2">
    <source>
        <dbReference type="EMBL" id="KAG8051863.1"/>
    </source>
</evidence>
<dbReference type="Proteomes" id="UP000729402">
    <property type="component" value="Unassembled WGS sequence"/>
</dbReference>
<feature type="compositionally biased region" description="Basic and acidic residues" evidence="1">
    <location>
        <begin position="29"/>
        <end position="46"/>
    </location>
</feature>